<dbReference type="Proteomes" id="UP000554235">
    <property type="component" value="Unassembled WGS sequence"/>
</dbReference>
<accession>A0A8H4P5E3</accession>
<evidence type="ECO:0000313" key="3">
    <source>
        <dbReference type="Proteomes" id="UP000554235"/>
    </source>
</evidence>
<protein>
    <submittedName>
        <fullName evidence="2">Uncharacterized protein</fullName>
    </submittedName>
</protein>
<evidence type="ECO:0000256" key="1">
    <source>
        <dbReference type="SAM" id="MobiDB-lite"/>
    </source>
</evidence>
<proteinExistence type="predicted"/>
<dbReference type="AlphaFoldDB" id="A0A8H4P5E3"/>
<keyword evidence="3" id="KW-1185">Reference proteome</keyword>
<feature type="compositionally biased region" description="Acidic residues" evidence="1">
    <location>
        <begin position="47"/>
        <end position="61"/>
    </location>
</feature>
<organism evidence="2 3">
    <name type="scientific">Fusarium albosuccineum</name>
    <dbReference type="NCBI Taxonomy" id="1237068"/>
    <lineage>
        <taxon>Eukaryota</taxon>
        <taxon>Fungi</taxon>
        <taxon>Dikarya</taxon>
        <taxon>Ascomycota</taxon>
        <taxon>Pezizomycotina</taxon>
        <taxon>Sordariomycetes</taxon>
        <taxon>Hypocreomycetidae</taxon>
        <taxon>Hypocreales</taxon>
        <taxon>Nectriaceae</taxon>
        <taxon>Fusarium</taxon>
        <taxon>Fusarium decemcellulare species complex</taxon>
    </lineage>
</organism>
<comment type="caution">
    <text evidence="2">The sequence shown here is derived from an EMBL/GenBank/DDBJ whole genome shotgun (WGS) entry which is preliminary data.</text>
</comment>
<reference evidence="2 3" key="1">
    <citation type="submission" date="2020-01" db="EMBL/GenBank/DDBJ databases">
        <title>Identification and distribution of gene clusters putatively required for synthesis of sphingolipid metabolism inhibitors in phylogenetically diverse species of the filamentous fungus Fusarium.</title>
        <authorList>
            <person name="Kim H.-S."/>
            <person name="Busman M."/>
            <person name="Brown D.W."/>
            <person name="Divon H."/>
            <person name="Uhlig S."/>
            <person name="Proctor R.H."/>
        </authorList>
    </citation>
    <scope>NUCLEOTIDE SEQUENCE [LARGE SCALE GENOMIC DNA]</scope>
    <source>
        <strain evidence="2 3">NRRL 20459</strain>
    </source>
</reference>
<gene>
    <name evidence="2" type="ORF">FALBO_15337</name>
</gene>
<evidence type="ECO:0000313" key="2">
    <source>
        <dbReference type="EMBL" id="KAF4456781.1"/>
    </source>
</evidence>
<feature type="compositionally biased region" description="Polar residues" evidence="1">
    <location>
        <begin position="1"/>
        <end position="20"/>
    </location>
</feature>
<dbReference type="EMBL" id="JAADYS010002647">
    <property type="protein sequence ID" value="KAF4456781.1"/>
    <property type="molecule type" value="Genomic_DNA"/>
</dbReference>
<feature type="region of interest" description="Disordered" evidence="1">
    <location>
        <begin position="1"/>
        <end position="117"/>
    </location>
</feature>
<name>A0A8H4P5E3_9HYPO</name>
<sequence>MENTSAATNAQDEAASSTKSGACFSPIEGAETLDNGGLNGIFAAPDLEPEESDDADDEPGDEGTGVTLGRSQASTASLSPRKPGIEPSPRTPRRDDGSELSESTGGMSLEPSPALDRPIARIALPTSLVIPGELGPDLGLMRGEVTRICALGY</sequence>
<feature type="compositionally biased region" description="Polar residues" evidence="1">
    <location>
        <begin position="69"/>
        <end position="78"/>
    </location>
</feature>